<organism evidence="2 3">
    <name type="scientific">Lentinula detonsa</name>
    <dbReference type="NCBI Taxonomy" id="2804962"/>
    <lineage>
        <taxon>Eukaryota</taxon>
        <taxon>Fungi</taxon>
        <taxon>Dikarya</taxon>
        <taxon>Basidiomycota</taxon>
        <taxon>Agaricomycotina</taxon>
        <taxon>Agaricomycetes</taxon>
        <taxon>Agaricomycetidae</taxon>
        <taxon>Agaricales</taxon>
        <taxon>Marasmiineae</taxon>
        <taxon>Omphalotaceae</taxon>
        <taxon>Lentinula</taxon>
    </lineage>
</organism>
<dbReference type="InterPro" id="IPR036864">
    <property type="entry name" value="Zn2-C6_fun-type_DNA-bd_sf"/>
</dbReference>
<comment type="caution">
    <text evidence="2">The sequence shown here is derived from an EMBL/GenBank/DDBJ whole genome shotgun (WGS) entry which is preliminary data.</text>
</comment>
<dbReference type="EMBL" id="MU803628">
    <property type="protein sequence ID" value="KAJ3978226.1"/>
    <property type="molecule type" value="Genomic_DNA"/>
</dbReference>
<feature type="compositionally biased region" description="Basic and acidic residues" evidence="1">
    <location>
        <begin position="191"/>
        <end position="211"/>
    </location>
</feature>
<dbReference type="GO" id="GO:0000981">
    <property type="term" value="F:DNA-binding transcription factor activity, RNA polymerase II-specific"/>
    <property type="evidence" value="ECO:0007669"/>
    <property type="project" value="InterPro"/>
</dbReference>
<proteinExistence type="predicted"/>
<sequence>MKKIIPIHSEPKALKPHTTRTPNERERKVREAAVLRTSSNSIISAHKPGDQDCGEGSSRKRARSTGSGSEVSSPVINKKRKQIEVNVIEDDSDFDSIMQKRGPCENCIRKHLRCYLQPRSGRSSACAPCNKSKHGCSWVPKKQIQPKTERKPTVAADISQVLSDHLGTLISQSNFIIHLLKIIADNTTEDPGWKGDAQEGDILKDTSMDNC</sequence>
<evidence type="ECO:0008006" key="4">
    <source>
        <dbReference type="Google" id="ProtNLM"/>
    </source>
</evidence>
<evidence type="ECO:0000256" key="1">
    <source>
        <dbReference type="SAM" id="MobiDB-lite"/>
    </source>
</evidence>
<evidence type="ECO:0000313" key="3">
    <source>
        <dbReference type="Proteomes" id="UP001163850"/>
    </source>
</evidence>
<name>A0AA38PN75_9AGAR</name>
<protein>
    <recommendedName>
        <fullName evidence="4">Zn(2)-C6 fungal-type domain-containing protein</fullName>
    </recommendedName>
</protein>
<feature type="compositionally biased region" description="Basic and acidic residues" evidence="1">
    <location>
        <begin position="22"/>
        <end position="33"/>
    </location>
</feature>
<evidence type="ECO:0000313" key="2">
    <source>
        <dbReference type="EMBL" id="KAJ3978226.1"/>
    </source>
</evidence>
<dbReference type="GO" id="GO:0008270">
    <property type="term" value="F:zinc ion binding"/>
    <property type="evidence" value="ECO:0007669"/>
    <property type="project" value="InterPro"/>
</dbReference>
<accession>A0AA38PN75</accession>
<feature type="region of interest" description="Disordered" evidence="1">
    <location>
        <begin position="1"/>
        <end position="78"/>
    </location>
</feature>
<dbReference type="Proteomes" id="UP001163850">
    <property type="component" value="Unassembled WGS sequence"/>
</dbReference>
<feature type="compositionally biased region" description="Polar residues" evidence="1">
    <location>
        <begin position="64"/>
        <end position="75"/>
    </location>
</feature>
<gene>
    <name evidence="2" type="ORF">F5890DRAFT_1560781</name>
</gene>
<reference evidence="2" key="1">
    <citation type="submission" date="2022-08" db="EMBL/GenBank/DDBJ databases">
        <authorList>
            <consortium name="DOE Joint Genome Institute"/>
            <person name="Min B."/>
            <person name="Riley R."/>
            <person name="Sierra-Patev S."/>
            <person name="Naranjo-Ortiz M."/>
            <person name="Looney B."/>
            <person name="Konkel Z."/>
            <person name="Slot J.C."/>
            <person name="Sakamoto Y."/>
            <person name="Steenwyk J.L."/>
            <person name="Rokas A."/>
            <person name="Carro J."/>
            <person name="Camarero S."/>
            <person name="Ferreira P."/>
            <person name="Molpeceres G."/>
            <person name="Ruiz-Duenas F.J."/>
            <person name="Serrano A."/>
            <person name="Henrissat B."/>
            <person name="Drula E."/>
            <person name="Hughes K.W."/>
            <person name="Mata J.L."/>
            <person name="Ishikawa N.K."/>
            <person name="Vargas-Isla R."/>
            <person name="Ushijima S."/>
            <person name="Smith C.A."/>
            <person name="Ahrendt S."/>
            <person name="Andreopoulos W."/>
            <person name="He G."/>
            <person name="Labutti K."/>
            <person name="Lipzen A."/>
            <person name="Ng V."/>
            <person name="Sandor L."/>
            <person name="Barry K."/>
            <person name="Martinez A.T."/>
            <person name="Xiao Y."/>
            <person name="Gibbons J.G."/>
            <person name="Terashima K."/>
            <person name="Hibbett D.S."/>
            <person name="Grigoriev I.V."/>
        </authorList>
    </citation>
    <scope>NUCLEOTIDE SEQUENCE</scope>
    <source>
        <strain evidence="2">TFB7829</strain>
    </source>
</reference>
<dbReference type="Gene3D" id="4.10.240.10">
    <property type="entry name" value="Zn(2)-C6 fungal-type DNA-binding domain"/>
    <property type="match status" value="1"/>
</dbReference>
<feature type="region of interest" description="Disordered" evidence="1">
    <location>
        <begin position="190"/>
        <end position="211"/>
    </location>
</feature>
<dbReference type="AlphaFoldDB" id="A0AA38PN75"/>